<dbReference type="Pfam" id="PF00004">
    <property type="entry name" value="AAA"/>
    <property type="match status" value="1"/>
</dbReference>
<name>A0AAE0DF33_9LECA</name>
<dbReference type="InterPro" id="IPR003593">
    <property type="entry name" value="AAA+_ATPase"/>
</dbReference>
<feature type="region of interest" description="Disordered" evidence="1">
    <location>
        <begin position="643"/>
        <end position="723"/>
    </location>
</feature>
<evidence type="ECO:0000313" key="3">
    <source>
        <dbReference type="EMBL" id="KAK3166795.1"/>
    </source>
</evidence>
<feature type="compositionally biased region" description="Polar residues" evidence="1">
    <location>
        <begin position="247"/>
        <end position="257"/>
    </location>
</feature>
<dbReference type="SMART" id="SM00382">
    <property type="entry name" value="AAA"/>
    <property type="match status" value="1"/>
</dbReference>
<dbReference type="PANTHER" id="PTHR23389">
    <property type="entry name" value="CHROMOSOME TRANSMISSION FIDELITY FACTOR 18"/>
    <property type="match status" value="1"/>
</dbReference>
<dbReference type="GO" id="GO:0016887">
    <property type="term" value="F:ATP hydrolysis activity"/>
    <property type="evidence" value="ECO:0007669"/>
    <property type="project" value="InterPro"/>
</dbReference>
<feature type="region of interest" description="Disordered" evidence="1">
    <location>
        <begin position="417"/>
        <end position="440"/>
    </location>
</feature>
<feature type="compositionally biased region" description="Basic and acidic residues" evidence="1">
    <location>
        <begin position="643"/>
        <end position="663"/>
    </location>
</feature>
<dbReference type="AlphaFoldDB" id="A0AAE0DF33"/>
<feature type="compositionally biased region" description="Polar residues" evidence="1">
    <location>
        <begin position="131"/>
        <end position="142"/>
    </location>
</feature>
<evidence type="ECO:0000259" key="2">
    <source>
        <dbReference type="SMART" id="SM00382"/>
    </source>
</evidence>
<dbReference type="GO" id="GO:0003677">
    <property type="term" value="F:DNA binding"/>
    <property type="evidence" value="ECO:0007669"/>
    <property type="project" value="TreeGrafter"/>
</dbReference>
<dbReference type="PANTHER" id="PTHR23389:SF21">
    <property type="entry name" value="ATPASE FAMILY AAA DOMAIN-CONTAINING PROTEIN 5"/>
    <property type="match status" value="1"/>
</dbReference>
<dbReference type="Gene3D" id="3.40.50.300">
    <property type="entry name" value="P-loop containing nucleotide triphosphate hydrolases"/>
    <property type="match status" value="1"/>
</dbReference>
<dbReference type="SUPFAM" id="SSF52540">
    <property type="entry name" value="P-loop containing nucleoside triphosphate hydrolases"/>
    <property type="match status" value="1"/>
</dbReference>
<organism evidence="3 4">
    <name type="scientific">Lepraria neglecta</name>
    <dbReference type="NCBI Taxonomy" id="209136"/>
    <lineage>
        <taxon>Eukaryota</taxon>
        <taxon>Fungi</taxon>
        <taxon>Dikarya</taxon>
        <taxon>Ascomycota</taxon>
        <taxon>Pezizomycotina</taxon>
        <taxon>Lecanoromycetes</taxon>
        <taxon>OSLEUM clade</taxon>
        <taxon>Lecanoromycetidae</taxon>
        <taxon>Lecanorales</taxon>
        <taxon>Lecanorineae</taxon>
        <taxon>Stereocaulaceae</taxon>
        <taxon>Lepraria</taxon>
    </lineage>
</organism>
<feature type="region of interest" description="Disordered" evidence="1">
    <location>
        <begin position="512"/>
        <end position="537"/>
    </location>
</feature>
<feature type="region of interest" description="Disordered" evidence="1">
    <location>
        <begin position="1"/>
        <end position="182"/>
    </location>
</feature>
<evidence type="ECO:0000313" key="4">
    <source>
        <dbReference type="Proteomes" id="UP001276659"/>
    </source>
</evidence>
<keyword evidence="4" id="KW-1185">Reference proteome</keyword>
<feature type="domain" description="AAA+ ATPase" evidence="2">
    <location>
        <begin position="592"/>
        <end position="785"/>
    </location>
</feature>
<dbReference type="Proteomes" id="UP001276659">
    <property type="component" value="Unassembled WGS sequence"/>
</dbReference>
<accession>A0AAE0DF33</accession>
<feature type="compositionally biased region" description="Basic residues" evidence="1">
    <location>
        <begin position="695"/>
        <end position="710"/>
    </location>
</feature>
<feature type="compositionally biased region" description="Basic and acidic residues" evidence="1">
    <location>
        <begin position="152"/>
        <end position="172"/>
    </location>
</feature>
<gene>
    <name evidence="3" type="ORF">OEA41_009920</name>
</gene>
<feature type="compositionally biased region" description="Basic and acidic residues" evidence="1">
    <location>
        <begin position="1188"/>
        <end position="1202"/>
    </location>
</feature>
<feature type="compositionally biased region" description="Polar residues" evidence="1">
    <location>
        <begin position="264"/>
        <end position="274"/>
    </location>
</feature>
<dbReference type="InterPro" id="IPR003959">
    <property type="entry name" value="ATPase_AAA_core"/>
</dbReference>
<protein>
    <recommendedName>
        <fullName evidence="2">AAA+ ATPase domain-containing protein</fullName>
    </recommendedName>
</protein>
<feature type="region of interest" description="Disordered" evidence="1">
    <location>
        <begin position="1112"/>
        <end position="1146"/>
    </location>
</feature>
<dbReference type="EMBL" id="JASNWA010000011">
    <property type="protein sequence ID" value="KAK3166795.1"/>
    <property type="molecule type" value="Genomic_DNA"/>
</dbReference>
<comment type="caution">
    <text evidence="3">The sequence shown here is derived from an EMBL/GenBank/DDBJ whole genome shotgun (WGS) entry which is preliminary data.</text>
</comment>
<dbReference type="GO" id="GO:0005524">
    <property type="term" value="F:ATP binding"/>
    <property type="evidence" value="ECO:0007669"/>
    <property type="project" value="InterPro"/>
</dbReference>
<proteinExistence type="predicted"/>
<dbReference type="GO" id="GO:0005634">
    <property type="term" value="C:nucleus"/>
    <property type="evidence" value="ECO:0007669"/>
    <property type="project" value="TreeGrafter"/>
</dbReference>
<feature type="compositionally biased region" description="Polar residues" evidence="1">
    <location>
        <begin position="88"/>
        <end position="100"/>
    </location>
</feature>
<evidence type="ECO:0000256" key="1">
    <source>
        <dbReference type="SAM" id="MobiDB-lite"/>
    </source>
</evidence>
<reference evidence="3" key="1">
    <citation type="submission" date="2022-11" db="EMBL/GenBank/DDBJ databases">
        <title>Chromosomal genome sequence assembly and mating type (MAT) locus characterization of the leprose asexual lichenized fungus Lepraria neglecta (Nyl.) Erichsen.</title>
        <authorList>
            <person name="Allen J.L."/>
            <person name="Pfeffer B."/>
        </authorList>
    </citation>
    <scope>NUCLEOTIDE SEQUENCE</scope>
    <source>
        <strain evidence="3">Allen 5258</strain>
    </source>
</reference>
<sequence>MAVIVSMGKEHGAAVHPFFLPKNSTPSAETEFDQNEGRRKRQRTASPERAPTKPGDVATATWVDQLKAAASGRSAAIDDTERPPNPQHEPTGQPQVNGSDDITRGRSRGGSSIDLAPSIDGDGTAGKESGQRSSTNSEQKPTATPPKKMLRVRPDGKLGSPKAKDPIQDAKPKRNRRSTKAEAAQRTLVVIFRYGTDDQSRTLMGQKIDDICSGIASNTAPMMEKQSKPTETPKPTHPFFLGGSALAPSQHSRTASGDQKRPESNASPTTQQRKAISPRKARVNSRPADIADNPFGGVAFGCNAFGSDHARISRFPGTVEPIWPPADMLHIGRPEESLERPANLPQVCGTPNTRRKLKGVQVRVPEEEDILKPFIDLVRTYQSDEQISRKFKSRDWREFRRPLRRLMTGRQLQQAVHSRLASRSGLKPSEDPDVDELSSSQPFQSLAPAVLQHLYDHVATSLTAFDKFECETQDWMHKYAPKAAEHVLQQSHDVTLLRDWLKDLTITSVECRDSGKSRTRDSSVASGRRGANRKKRKRAEELDGFVVSSDDEASLMDEITDPEDFQPTNSLLKKSIIRFGVATGNLGNNERSTNAVVISGPHGCGKTAAVYAVAQELGFEVFEINAASRRSGRDIMDKVGDMTRNHLVRQDPDDQATAEKDGTEDQQLVNEKLKQDLESGRQGTMNSFFKPTGGAKKKPPAKKSSPRKSMPKSNEQPKKLKSQKQSLILLEEVDVLFEEDKIFWTTVLDLILQSKRPIIMTCTDESLLPLHDMALYAIFRFGPPAEQLATDFLLLVACNEGHLLPRDAVSTLYKAKGSDLRASIAELNFFCQMAIGDTKGGLEWMLIRSTADSRQDRKSDSMRVVSEGTYQHGMGWLSGDFNSSQLDQSLDRETELLSEAWTGWGIDIGASEDFLAVQAPTCFEETSRRQAIEVLQNCEQALEALSAADTFPSCVSRELDTVLLDTATPELTDKMRHNYIEGSNVLQADAAIDQTGLSDSLAITLRTCARRILHCDDSDVDTAPVTDQSILGMIPQTVEKGLLHERITKASISLAFDPIARSQKPVLGIPKGPQISAFDGPISVIAEDLAPYARSIVSYDLRLEEQRRQLSSLISHPGKDGKRARTTRASRAALEGGNKANTRRERWFPNNTNFSMILQSGGKDWQVVLLRRAKAETIDDGTGAGWDASRRSEDRSAVESDA</sequence>
<feature type="region of interest" description="Disordered" evidence="1">
    <location>
        <begin position="1179"/>
        <end position="1202"/>
    </location>
</feature>
<feature type="compositionally biased region" description="Basic and acidic residues" evidence="1">
    <location>
        <begin position="512"/>
        <end position="521"/>
    </location>
</feature>
<dbReference type="InterPro" id="IPR027417">
    <property type="entry name" value="P-loop_NTPase"/>
</dbReference>
<feature type="region of interest" description="Disordered" evidence="1">
    <location>
        <begin position="222"/>
        <end position="289"/>
    </location>
</feature>